<evidence type="ECO:0000256" key="7">
    <source>
        <dbReference type="ARBA" id="ARBA00023163"/>
    </source>
</evidence>
<dbReference type="EnsemblPlants" id="AET3Gv20800300.2">
    <property type="protein sequence ID" value="AET3Gv20800300.2"/>
    <property type="gene ID" value="AET3Gv20800300"/>
</dbReference>
<keyword evidence="8" id="KW-0539">Nucleus</keyword>
<proteinExistence type="predicted"/>
<dbReference type="OrthoDB" id="9411774at2759"/>
<dbReference type="PROSITE" id="PS00028">
    <property type="entry name" value="ZINC_FINGER_C2H2_1"/>
    <property type="match status" value="2"/>
</dbReference>
<feature type="domain" description="C2H2-type" evidence="10">
    <location>
        <begin position="51"/>
        <end position="78"/>
    </location>
</feature>
<evidence type="ECO:0000256" key="8">
    <source>
        <dbReference type="ARBA" id="ARBA00023242"/>
    </source>
</evidence>
<keyword evidence="2" id="KW-0479">Metal-binding</keyword>
<keyword evidence="7" id="KW-0804">Transcription</keyword>
<evidence type="ECO:0000256" key="2">
    <source>
        <dbReference type="ARBA" id="ARBA00022723"/>
    </source>
</evidence>
<name>A0A453FW29_AEGTS</name>
<dbReference type="AlphaFoldDB" id="A0A453FW29"/>
<keyword evidence="4 9" id="KW-0863">Zinc-finger</keyword>
<dbReference type="OMA" id="RRVHECP"/>
<dbReference type="PROSITE" id="PS50157">
    <property type="entry name" value="ZINC_FINGER_C2H2_2"/>
    <property type="match status" value="2"/>
</dbReference>
<keyword evidence="12" id="KW-1185">Reference proteome</keyword>
<reference evidence="11" key="4">
    <citation type="submission" date="2019-03" db="UniProtKB">
        <authorList>
            <consortium name="EnsemblPlants"/>
        </authorList>
    </citation>
    <scope>IDENTIFICATION</scope>
</reference>
<reference evidence="12" key="1">
    <citation type="journal article" date="2014" name="Science">
        <title>Ancient hybridizations among the ancestral genomes of bread wheat.</title>
        <authorList>
            <consortium name="International Wheat Genome Sequencing Consortium,"/>
            <person name="Marcussen T."/>
            <person name="Sandve S.R."/>
            <person name="Heier L."/>
            <person name="Spannagl M."/>
            <person name="Pfeifer M."/>
            <person name="Jakobsen K.S."/>
            <person name="Wulff B.B."/>
            <person name="Steuernagel B."/>
            <person name="Mayer K.F."/>
            <person name="Olsen O.A."/>
        </authorList>
    </citation>
    <scope>NUCLEOTIDE SEQUENCE [LARGE SCALE GENOMIC DNA]</scope>
    <source>
        <strain evidence="12">cv. AL8/78</strain>
    </source>
</reference>
<reference evidence="12" key="2">
    <citation type="journal article" date="2017" name="Nat. Plants">
        <title>The Aegilops tauschii genome reveals multiple impacts of transposons.</title>
        <authorList>
            <person name="Zhao G."/>
            <person name="Zou C."/>
            <person name="Li K."/>
            <person name="Wang K."/>
            <person name="Li T."/>
            <person name="Gao L."/>
            <person name="Zhang X."/>
            <person name="Wang H."/>
            <person name="Yang Z."/>
            <person name="Liu X."/>
            <person name="Jiang W."/>
            <person name="Mao L."/>
            <person name="Kong X."/>
            <person name="Jiao Y."/>
            <person name="Jia J."/>
        </authorList>
    </citation>
    <scope>NUCLEOTIDE SEQUENCE [LARGE SCALE GENOMIC DNA]</scope>
    <source>
        <strain evidence="12">cv. AL8/78</strain>
    </source>
</reference>
<dbReference type="Gene3D" id="3.30.160.60">
    <property type="entry name" value="Classic Zinc Finger"/>
    <property type="match status" value="1"/>
</dbReference>
<evidence type="ECO:0000313" key="12">
    <source>
        <dbReference type="Proteomes" id="UP000015105"/>
    </source>
</evidence>
<dbReference type="GeneID" id="109739454"/>
<feature type="domain" description="C2H2-type" evidence="10">
    <location>
        <begin position="115"/>
        <end position="142"/>
    </location>
</feature>
<dbReference type="Gramene" id="AET3Gv20800300.2">
    <property type="protein sequence ID" value="AET3Gv20800300.2"/>
    <property type="gene ID" value="AET3Gv20800300"/>
</dbReference>
<dbReference type="GO" id="GO:0008270">
    <property type="term" value="F:zinc ion binding"/>
    <property type="evidence" value="ECO:0007669"/>
    <property type="project" value="UniProtKB-KW"/>
</dbReference>
<reference evidence="11" key="3">
    <citation type="journal article" date="2017" name="Nature">
        <title>Genome sequence of the progenitor of the wheat D genome Aegilops tauschii.</title>
        <authorList>
            <person name="Luo M.C."/>
            <person name="Gu Y.Q."/>
            <person name="Puiu D."/>
            <person name="Wang H."/>
            <person name="Twardziok S.O."/>
            <person name="Deal K.R."/>
            <person name="Huo N."/>
            <person name="Zhu T."/>
            <person name="Wang L."/>
            <person name="Wang Y."/>
            <person name="McGuire P.E."/>
            <person name="Liu S."/>
            <person name="Long H."/>
            <person name="Ramasamy R.K."/>
            <person name="Rodriguez J.C."/>
            <person name="Van S.L."/>
            <person name="Yuan L."/>
            <person name="Wang Z."/>
            <person name="Xia Z."/>
            <person name="Xiao L."/>
            <person name="Anderson O.D."/>
            <person name="Ouyang S."/>
            <person name="Liang Y."/>
            <person name="Zimin A.V."/>
            <person name="Pertea G."/>
            <person name="Qi P."/>
            <person name="Bennetzen J.L."/>
            <person name="Dai X."/>
            <person name="Dawson M.W."/>
            <person name="Muller H.G."/>
            <person name="Kugler K."/>
            <person name="Rivarola-Duarte L."/>
            <person name="Spannagl M."/>
            <person name="Mayer K.F.X."/>
            <person name="Lu F.H."/>
            <person name="Bevan M.W."/>
            <person name="Leroy P."/>
            <person name="Li P."/>
            <person name="You F.M."/>
            <person name="Sun Q."/>
            <person name="Liu Z."/>
            <person name="Lyons E."/>
            <person name="Wicker T."/>
            <person name="Salzberg S.L."/>
            <person name="Devos K.M."/>
            <person name="Dvorak J."/>
        </authorList>
    </citation>
    <scope>NUCLEOTIDE SEQUENCE [LARGE SCALE GENOMIC DNA]</scope>
    <source>
        <strain evidence="11">cv. AL8/78</strain>
    </source>
</reference>
<dbReference type="Proteomes" id="UP000015105">
    <property type="component" value="Chromosome 3D"/>
</dbReference>
<keyword evidence="6" id="KW-0805">Transcription regulation</keyword>
<evidence type="ECO:0000256" key="5">
    <source>
        <dbReference type="ARBA" id="ARBA00022833"/>
    </source>
</evidence>
<dbReference type="KEGG" id="ats:109739454"/>
<dbReference type="InterPro" id="IPR013087">
    <property type="entry name" value="Znf_C2H2_type"/>
</dbReference>
<sequence length="249" mass="26557">MSKRGRGVWDVELGSLDTARLLMLLAQQRQHQHHQSGVAGAPQAMGGGRMFECKTCNRQFPTFQALGGHRASHKRPRLHHTPPQHALVRVDDDAALCLGRRAPQAPPQPARPRVHECPVCGLEFAVGQALGGHMRRHRVEAEAEAGANAPSSKAAAATEMVVASCDDGGICLDLNLTPSENCGKCKSAAVLRAATGQGVHKALGGHMRGHQAEAEAKAHASSGKECWDKSGKRQPYGRLEDSNISISIC</sequence>
<reference evidence="11" key="5">
    <citation type="journal article" date="2021" name="G3 (Bethesda)">
        <title>Aegilops tauschii genome assembly Aet v5.0 features greater sequence contiguity and improved annotation.</title>
        <authorList>
            <person name="Wang L."/>
            <person name="Zhu T."/>
            <person name="Rodriguez J.C."/>
            <person name="Deal K.R."/>
            <person name="Dubcovsky J."/>
            <person name="McGuire P.E."/>
            <person name="Lux T."/>
            <person name="Spannagl M."/>
            <person name="Mayer K.F.X."/>
            <person name="Baldrich P."/>
            <person name="Meyers B.C."/>
            <person name="Huo N."/>
            <person name="Gu Y.Q."/>
            <person name="Zhou H."/>
            <person name="Devos K.M."/>
            <person name="Bennetzen J.L."/>
            <person name="Unver T."/>
            <person name="Budak H."/>
            <person name="Gulick P.J."/>
            <person name="Galiba G."/>
            <person name="Kalapos B."/>
            <person name="Nelson D.R."/>
            <person name="Li P."/>
            <person name="You F.M."/>
            <person name="Luo M.C."/>
            <person name="Dvorak J."/>
        </authorList>
    </citation>
    <scope>NUCLEOTIDE SEQUENCE [LARGE SCALE GENOMIC DNA]</scope>
    <source>
        <strain evidence="11">cv. AL8/78</strain>
    </source>
</reference>
<evidence type="ECO:0000256" key="4">
    <source>
        <dbReference type="ARBA" id="ARBA00022771"/>
    </source>
</evidence>
<evidence type="ECO:0000256" key="6">
    <source>
        <dbReference type="ARBA" id="ARBA00023015"/>
    </source>
</evidence>
<dbReference type="PANTHER" id="PTHR26374:SF432">
    <property type="entry name" value="OS04G0471000 PROTEIN"/>
    <property type="match status" value="1"/>
</dbReference>
<evidence type="ECO:0000313" key="11">
    <source>
        <dbReference type="EnsemblPlants" id="AET3Gv20800300.2"/>
    </source>
</evidence>
<protein>
    <recommendedName>
        <fullName evidence="10">C2H2-type domain-containing protein</fullName>
    </recommendedName>
</protein>
<keyword evidence="5" id="KW-0862">Zinc</keyword>
<dbReference type="RefSeq" id="XP_020154132.1">
    <property type="nucleotide sequence ID" value="XM_020298543.3"/>
</dbReference>
<comment type="subcellular location">
    <subcellularLocation>
        <location evidence="1">Nucleus</location>
    </subcellularLocation>
</comment>
<evidence type="ECO:0000256" key="1">
    <source>
        <dbReference type="ARBA" id="ARBA00004123"/>
    </source>
</evidence>
<dbReference type="SUPFAM" id="SSF57667">
    <property type="entry name" value="beta-beta-alpha zinc fingers"/>
    <property type="match status" value="1"/>
</dbReference>
<evidence type="ECO:0000259" key="10">
    <source>
        <dbReference type="PROSITE" id="PS50157"/>
    </source>
</evidence>
<dbReference type="PANTHER" id="PTHR26374">
    <property type="entry name" value="ZINC FINGER PROTEIN ZAT5"/>
    <property type="match status" value="1"/>
</dbReference>
<dbReference type="GO" id="GO:0005634">
    <property type="term" value="C:nucleus"/>
    <property type="evidence" value="ECO:0007669"/>
    <property type="project" value="UniProtKB-SubCell"/>
</dbReference>
<evidence type="ECO:0000256" key="9">
    <source>
        <dbReference type="PROSITE-ProRule" id="PRU00042"/>
    </source>
</evidence>
<keyword evidence="3" id="KW-0677">Repeat</keyword>
<accession>A0A453FW29</accession>
<dbReference type="Pfam" id="PF13912">
    <property type="entry name" value="zf-C2H2_6"/>
    <property type="match status" value="2"/>
</dbReference>
<evidence type="ECO:0000256" key="3">
    <source>
        <dbReference type="ARBA" id="ARBA00022737"/>
    </source>
</evidence>
<organism evidence="11 12">
    <name type="scientific">Aegilops tauschii subsp. strangulata</name>
    <name type="common">Goatgrass</name>
    <dbReference type="NCBI Taxonomy" id="200361"/>
    <lineage>
        <taxon>Eukaryota</taxon>
        <taxon>Viridiplantae</taxon>
        <taxon>Streptophyta</taxon>
        <taxon>Embryophyta</taxon>
        <taxon>Tracheophyta</taxon>
        <taxon>Spermatophyta</taxon>
        <taxon>Magnoliopsida</taxon>
        <taxon>Liliopsida</taxon>
        <taxon>Poales</taxon>
        <taxon>Poaceae</taxon>
        <taxon>BOP clade</taxon>
        <taxon>Pooideae</taxon>
        <taxon>Triticodae</taxon>
        <taxon>Triticeae</taxon>
        <taxon>Triticinae</taxon>
        <taxon>Aegilops</taxon>
    </lineage>
</organism>
<dbReference type="SMART" id="SM00355">
    <property type="entry name" value="ZnF_C2H2"/>
    <property type="match status" value="2"/>
</dbReference>
<dbReference type="InterPro" id="IPR036236">
    <property type="entry name" value="Znf_C2H2_sf"/>
</dbReference>
<dbReference type="STRING" id="200361.A0A453FW29"/>